<evidence type="ECO:0000256" key="1">
    <source>
        <dbReference type="SAM" id="Phobius"/>
    </source>
</evidence>
<evidence type="ECO:0000313" key="2">
    <source>
        <dbReference type="EMBL" id="TDR47528.1"/>
    </source>
</evidence>
<keyword evidence="3" id="KW-1185">Reference proteome</keyword>
<keyword evidence="1" id="KW-1133">Transmembrane helix</keyword>
<dbReference type="Proteomes" id="UP000295293">
    <property type="component" value="Unassembled WGS sequence"/>
</dbReference>
<organism evidence="2 3">
    <name type="scientific">Tahibacter aquaticus</name>
    <dbReference type="NCBI Taxonomy" id="520092"/>
    <lineage>
        <taxon>Bacteria</taxon>
        <taxon>Pseudomonadati</taxon>
        <taxon>Pseudomonadota</taxon>
        <taxon>Gammaproteobacteria</taxon>
        <taxon>Lysobacterales</taxon>
        <taxon>Rhodanobacteraceae</taxon>
        <taxon>Tahibacter</taxon>
    </lineage>
</organism>
<keyword evidence="1" id="KW-0812">Transmembrane</keyword>
<comment type="caution">
    <text evidence="2">The sequence shown here is derived from an EMBL/GenBank/DDBJ whole genome shotgun (WGS) entry which is preliminary data.</text>
</comment>
<name>A0A4R6Z6X0_9GAMM</name>
<dbReference type="OrthoDB" id="5959671at2"/>
<gene>
    <name evidence="2" type="ORF">DFR29_102188</name>
</gene>
<dbReference type="RefSeq" id="WP_133817250.1">
    <property type="nucleotide sequence ID" value="NZ_SNZH01000002.1"/>
</dbReference>
<evidence type="ECO:0000313" key="3">
    <source>
        <dbReference type="Proteomes" id="UP000295293"/>
    </source>
</evidence>
<protein>
    <submittedName>
        <fullName evidence="2">Uncharacterized protein</fullName>
    </submittedName>
</protein>
<reference evidence="2 3" key="1">
    <citation type="submission" date="2019-03" db="EMBL/GenBank/DDBJ databases">
        <title>Genomic Encyclopedia of Type Strains, Phase IV (KMG-IV): sequencing the most valuable type-strain genomes for metagenomic binning, comparative biology and taxonomic classification.</title>
        <authorList>
            <person name="Goeker M."/>
        </authorList>
    </citation>
    <scope>NUCLEOTIDE SEQUENCE [LARGE SCALE GENOMIC DNA]</scope>
    <source>
        <strain evidence="2 3">DSM 21667</strain>
    </source>
</reference>
<proteinExistence type="predicted"/>
<feature type="transmembrane region" description="Helical" evidence="1">
    <location>
        <begin position="42"/>
        <end position="62"/>
    </location>
</feature>
<sequence length="148" mass="16317">MAEPELNLRSLRLGALPEFDPPADLWARIESAHQRRRRQRGLLRWGGALAACLALAAVFSLAPTSPQTDPLLHAEQRSHELEQLYAGLAQPLSPLESEAELRALELALQQAYDRGAAPTELLPLWQQRNELLSSLIALSADGAQLTRI</sequence>
<dbReference type="AlphaFoldDB" id="A0A4R6Z6X0"/>
<accession>A0A4R6Z6X0</accession>
<dbReference type="EMBL" id="SNZH01000002">
    <property type="protein sequence ID" value="TDR47528.1"/>
    <property type="molecule type" value="Genomic_DNA"/>
</dbReference>
<keyword evidence="1" id="KW-0472">Membrane</keyword>